<proteinExistence type="predicted"/>
<keyword evidence="3" id="KW-1185">Reference proteome</keyword>
<gene>
    <name evidence="2" type="ORF">FE784_35525</name>
</gene>
<dbReference type="AlphaFoldDB" id="A0A5C4SXQ1"/>
<dbReference type="InterPro" id="IPR036237">
    <property type="entry name" value="Xyl_isomerase-like_sf"/>
</dbReference>
<feature type="domain" description="Xylose isomerase-like TIM barrel" evidence="1">
    <location>
        <begin position="20"/>
        <end position="268"/>
    </location>
</feature>
<protein>
    <submittedName>
        <fullName evidence="2">Sugar phosphate isomerase/epimerase</fullName>
    </submittedName>
</protein>
<dbReference type="RefSeq" id="WP_139606984.1">
    <property type="nucleotide sequence ID" value="NZ_VDCQ01000081.1"/>
</dbReference>
<evidence type="ECO:0000259" key="1">
    <source>
        <dbReference type="Pfam" id="PF01261"/>
    </source>
</evidence>
<name>A0A5C4SXQ1_9BACL</name>
<keyword evidence="2" id="KW-0413">Isomerase</keyword>
<dbReference type="GO" id="GO:0016853">
    <property type="term" value="F:isomerase activity"/>
    <property type="evidence" value="ECO:0007669"/>
    <property type="project" value="UniProtKB-KW"/>
</dbReference>
<comment type="caution">
    <text evidence="2">The sequence shown here is derived from an EMBL/GenBank/DDBJ whole genome shotgun (WGS) entry which is preliminary data.</text>
</comment>
<dbReference type="EMBL" id="VDCQ01000081">
    <property type="protein sequence ID" value="TNJ60656.1"/>
    <property type="molecule type" value="Genomic_DNA"/>
</dbReference>
<reference evidence="2 3" key="1">
    <citation type="submission" date="2019-05" db="EMBL/GenBank/DDBJ databases">
        <title>We sequenced the genome of Paenibacillus hemerocallicola KCTC 33185 for further insight into its adaptation and study the phylogeny of Paenibacillus.</title>
        <authorList>
            <person name="Narsing Rao M.P."/>
        </authorList>
    </citation>
    <scope>NUCLEOTIDE SEQUENCE [LARGE SCALE GENOMIC DNA]</scope>
    <source>
        <strain evidence="2 3">KCTC 33185</strain>
    </source>
</reference>
<accession>A0A5C4SXQ1</accession>
<dbReference type="Pfam" id="PF01261">
    <property type="entry name" value="AP_endonuc_2"/>
    <property type="match status" value="1"/>
</dbReference>
<evidence type="ECO:0000313" key="3">
    <source>
        <dbReference type="Proteomes" id="UP000307943"/>
    </source>
</evidence>
<dbReference type="InterPro" id="IPR050312">
    <property type="entry name" value="IolE/XylAMocC-like"/>
</dbReference>
<dbReference type="PANTHER" id="PTHR12110">
    <property type="entry name" value="HYDROXYPYRUVATE ISOMERASE"/>
    <property type="match status" value="1"/>
</dbReference>
<evidence type="ECO:0000313" key="2">
    <source>
        <dbReference type="EMBL" id="TNJ60656.1"/>
    </source>
</evidence>
<dbReference type="SUPFAM" id="SSF51658">
    <property type="entry name" value="Xylose isomerase-like"/>
    <property type="match status" value="1"/>
</dbReference>
<dbReference type="Proteomes" id="UP000307943">
    <property type="component" value="Unassembled WGS sequence"/>
</dbReference>
<dbReference type="OrthoDB" id="110795at2"/>
<dbReference type="Gene3D" id="3.20.20.150">
    <property type="entry name" value="Divalent-metal-dependent TIM barrel enzymes"/>
    <property type="match status" value="1"/>
</dbReference>
<organism evidence="2 3">
    <name type="scientific">Paenibacillus hemerocallicola</name>
    <dbReference type="NCBI Taxonomy" id="1172614"/>
    <lineage>
        <taxon>Bacteria</taxon>
        <taxon>Bacillati</taxon>
        <taxon>Bacillota</taxon>
        <taxon>Bacilli</taxon>
        <taxon>Bacillales</taxon>
        <taxon>Paenibacillaceae</taxon>
        <taxon>Paenibacillus</taxon>
    </lineage>
</organism>
<sequence>MNVSTSLNVFDAGISRPEAVRRCAAAGFVSLDMNYWDFQKQVLQISPQEEEAWAKEIRASADAHGVRFTQMHGPVHGPNFSKLVLDLTLESYEALVERSLRTAAILGVPWVVFHPTNVTGEEGESYRDVLDFNVRFHRKWIPVLEETGVGIALENLTDRRHIRSYFSLPEELAELIDTLNHPLIGACWDTGHGHRQSVDQTTGISILGSRLKATHIQDNDGVGDHHILPYQGTIRWTDVVQTLKRIGYEGDFTYETHNSIRNLPDGIRDAGLKYAYDLGNYVISL</sequence>
<dbReference type="InterPro" id="IPR013022">
    <property type="entry name" value="Xyl_isomerase-like_TIM-brl"/>
</dbReference>